<dbReference type="KEGG" id="cmos:111451581"/>
<dbReference type="Pfam" id="PF05498">
    <property type="entry name" value="RALF"/>
    <property type="match status" value="1"/>
</dbReference>
<name>A0A6J1G7J2_CUCMO</name>
<keyword evidence="5 8" id="KW-0732">Signal</keyword>
<dbReference type="Proteomes" id="UP000504609">
    <property type="component" value="Unplaced"/>
</dbReference>
<evidence type="ECO:0000313" key="9">
    <source>
        <dbReference type="Proteomes" id="UP000504609"/>
    </source>
</evidence>
<evidence type="ECO:0000256" key="1">
    <source>
        <dbReference type="ARBA" id="ARBA00004613"/>
    </source>
</evidence>
<evidence type="ECO:0000256" key="4">
    <source>
        <dbReference type="ARBA" id="ARBA00022702"/>
    </source>
</evidence>
<feature type="chain" id="PRO_5026875413" evidence="8">
    <location>
        <begin position="23"/>
        <end position="66"/>
    </location>
</feature>
<evidence type="ECO:0000256" key="2">
    <source>
        <dbReference type="ARBA" id="ARBA00009178"/>
    </source>
</evidence>
<gene>
    <name evidence="10" type="primary">LOC111451581</name>
</gene>
<comment type="subcellular location">
    <subcellularLocation>
        <location evidence="1">Secreted</location>
    </subcellularLocation>
</comment>
<dbReference type="GO" id="GO:0040008">
    <property type="term" value="P:regulation of growth"/>
    <property type="evidence" value="ECO:0007669"/>
    <property type="project" value="UniProtKB-ARBA"/>
</dbReference>
<dbReference type="InterPro" id="IPR008801">
    <property type="entry name" value="RALF"/>
</dbReference>
<proteinExistence type="inferred from homology"/>
<dbReference type="AlphaFoldDB" id="A0A6J1G7J2"/>
<dbReference type="RefSeq" id="XP_022947821.1">
    <property type="nucleotide sequence ID" value="XM_023092053.1"/>
</dbReference>
<evidence type="ECO:0000256" key="3">
    <source>
        <dbReference type="ARBA" id="ARBA00022525"/>
    </source>
</evidence>
<dbReference type="GeneID" id="111451581"/>
<sequence length="66" mass="7175">MRSWLICLVLIGMLVVSQDVASETKFLKFPDPCQQPNPPPGCSIGNAVPANPYRRGCSKITRCRGG</sequence>
<dbReference type="GO" id="GO:0005179">
    <property type="term" value="F:hormone activity"/>
    <property type="evidence" value="ECO:0007669"/>
    <property type="project" value="UniProtKB-KW"/>
</dbReference>
<dbReference type="GO" id="GO:0005576">
    <property type="term" value="C:extracellular region"/>
    <property type="evidence" value="ECO:0007669"/>
    <property type="project" value="UniProtKB-SubCell"/>
</dbReference>
<evidence type="ECO:0000256" key="5">
    <source>
        <dbReference type="ARBA" id="ARBA00022729"/>
    </source>
</evidence>
<organism evidence="9 10">
    <name type="scientific">Cucurbita moschata</name>
    <name type="common">Winter crookneck squash</name>
    <name type="synonym">Cucurbita pepo var. moschata</name>
    <dbReference type="NCBI Taxonomy" id="3662"/>
    <lineage>
        <taxon>Eukaryota</taxon>
        <taxon>Viridiplantae</taxon>
        <taxon>Streptophyta</taxon>
        <taxon>Embryophyta</taxon>
        <taxon>Tracheophyta</taxon>
        <taxon>Spermatophyta</taxon>
        <taxon>Magnoliopsida</taxon>
        <taxon>eudicotyledons</taxon>
        <taxon>Gunneridae</taxon>
        <taxon>Pentapetalae</taxon>
        <taxon>rosids</taxon>
        <taxon>fabids</taxon>
        <taxon>Cucurbitales</taxon>
        <taxon>Cucurbitaceae</taxon>
        <taxon>Cucurbiteae</taxon>
        <taxon>Cucurbita</taxon>
    </lineage>
</organism>
<keyword evidence="3" id="KW-0964">Secreted</keyword>
<accession>A0A6J1G7J2</accession>
<evidence type="ECO:0000256" key="8">
    <source>
        <dbReference type="SAM" id="SignalP"/>
    </source>
</evidence>
<keyword evidence="9" id="KW-1185">Reference proteome</keyword>
<protein>
    <submittedName>
        <fullName evidence="10">Protein RALF-like 10</fullName>
    </submittedName>
</protein>
<dbReference type="PANTHER" id="PTHR34270">
    <property type="entry name" value="PROTEIN RALF-LIKE 15-RELATED"/>
    <property type="match status" value="1"/>
</dbReference>
<comment type="function">
    <text evidence="7">Cell signaling peptide that may regulate plant stress, growth, and development. Mediates a rapid alkalinization of extracellular space by mediating a transient increase in the cytoplasmic Ca(2+) concentration leading to a calcium-dependent signaling events through a cell surface receptor and a concomitant activation of some intracellular mitogen-activated protein kinases.</text>
</comment>
<keyword evidence="4" id="KW-0372">Hormone</keyword>
<feature type="signal peptide" evidence="8">
    <location>
        <begin position="1"/>
        <end position="22"/>
    </location>
</feature>
<reference evidence="10" key="1">
    <citation type="submission" date="2025-08" db="UniProtKB">
        <authorList>
            <consortium name="RefSeq"/>
        </authorList>
    </citation>
    <scope>IDENTIFICATION</scope>
    <source>
        <tissue evidence="10">Young leaves</tissue>
    </source>
</reference>
<keyword evidence="6" id="KW-1015">Disulfide bond</keyword>
<comment type="similarity">
    <text evidence="2">Belongs to the plant rapid alkalinization factor (RALF) family.</text>
</comment>
<dbReference type="PANTHER" id="PTHR34270:SF5">
    <property type="entry name" value="PROTEIN RALF-LIKE 10-RELATED"/>
    <property type="match status" value="1"/>
</dbReference>
<evidence type="ECO:0000313" key="10">
    <source>
        <dbReference type="RefSeq" id="XP_022947821.1"/>
    </source>
</evidence>
<evidence type="ECO:0000256" key="7">
    <source>
        <dbReference type="ARBA" id="ARBA00037228"/>
    </source>
</evidence>
<evidence type="ECO:0000256" key="6">
    <source>
        <dbReference type="ARBA" id="ARBA00023157"/>
    </source>
</evidence>